<dbReference type="EMBL" id="JANPWB010000014">
    <property type="protein sequence ID" value="KAJ1094819.1"/>
    <property type="molecule type" value="Genomic_DNA"/>
</dbReference>
<reference evidence="2" key="1">
    <citation type="journal article" date="2022" name="bioRxiv">
        <title>Sequencing and chromosome-scale assembly of the giantPleurodeles waltlgenome.</title>
        <authorList>
            <person name="Brown T."/>
            <person name="Elewa A."/>
            <person name="Iarovenko S."/>
            <person name="Subramanian E."/>
            <person name="Araus A.J."/>
            <person name="Petzold A."/>
            <person name="Susuki M."/>
            <person name="Suzuki K.-i.T."/>
            <person name="Hayashi T."/>
            <person name="Toyoda A."/>
            <person name="Oliveira C."/>
            <person name="Osipova E."/>
            <person name="Leigh N.D."/>
            <person name="Simon A."/>
            <person name="Yun M.H."/>
        </authorList>
    </citation>
    <scope>NUCLEOTIDE SEQUENCE</scope>
    <source>
        <strain evidence="2">20211129_DDA</strain>
        <tissue evidence="2">Liver</tissue>
    </source>
</reference>
<dbReference type="AlphaFoldDB" id="A0AAV7LWW7"/>
<keyword evidence="3" id="KW-1185">Reference proteome</keyword>
<evidence type="ECO:0000313" key="3">
    <source>
        <dbReference type="Proteomes" id="UP001066276"/>
    </source>
</evidence>
<sequence>MPRTLLPAAKHLARGLTQIPIREPPGHLPLEGTEDGLGPSTVIISSNLPSRHSILTREISAAQDLLHAPYLTTRCQAPRTRSHPDPHPRASWPPSPGGHRGWAWS</sequence>
<feature type="region of interest" description="Disordered" evidence="1">
    <location>
        <begin position="76"/>
        <end position="105"/>
    </location>
</feature>
<dbReference type="Proteomes" id="UP001066276">
    <property type="component" value="Chromosome 10"/>
</dbReference>
<evidence type="ECO:0000313" key="2">
    <source>
        <dbReference type="EMBL" id="KAJ1094819.1"/>
    </source>
</evidence>
<name>A0AAV7LWW7_PLEWA</name>
<protein>
    <submittedName>
        <fullName evidence="2">Uncharacterized protein</fullName>
    </submittedName>
</protein>
<comment type="caution">
    <text evidence="2">The sequence shown here is derived from an EMBL/GenBank/DDBJ whole genome shotgun (WGS) entry which is preliminary data.</text>
</comment>
<organism evidence="2 3">
    <name type="scientific">Pleurodeles waltl</name>
    <name type="common">Iberian ribbed newt</name>
    <dbReference type="NCBI Taxonomy" id="8319"/>
    <lineage>
        <taxon>Eukaryota</taxon>
        <taxon>Metazoa</taxon>
        <taxon>Chordata</taxon>
        <taxon>Craniata</taxon>
        <taxon>Vertebrata</taxon>
        <taxon>Euteleostomi</taxon>
        <taxon>Amphibia</taxon>
        <taxon>Batrachia</taxon>
        <taxon>Caudata</taxon>
        <taxon>Salamandroidea</taxon>
        <taxon>Salamandridae</taxon>
        <taxon>Pleurodelinae</taxon>
        <taxon>Pleurodeles</taxon>
    </lineage>
</organism>
<gene>
    <name evidence="2" type="ORF">NDU88_000004</name>
</gene>
<proteinExistence type="predicted"/>
<evidence type="ECO:0000256" key="1">
    <source>
        <dbReference type="SAM" id="MobiDB-lite"/>
    </source>
</evidence>
<accession>A0AAV7LWW7</accession>